<reference evidence="2 3" key="1">
    <citation type="submission" date="2021-01" db="EMBL/GenBank/DDBJ databases">
        <title>WGS of actinomycetes isolated from Thailand.</title>
        <authorList>
            <person name="Thawai C."/>
        </authorList>
    </citation>
    <scope>NUCLEOTIDE SEQUENCE [LARGE SCALE GENOMIC DNA]</scope>
    <source>
        <strain evidence="2 3">CA1R205</strain>
    </source>
</reference>
<dbReference type="RefSeq" id="WP_201877829.1">
    <property type="nucleotide sequence ID" value="NZ_JAERRF010000017.1"/>
</dbReference>
<accession>A0ABS1NJA8</accession>
<dbReference type="NCBIfam" id="NF047353">
    <property type="entry name" value="tube_lmo2291"/>
    <property type="match status" value="1"/>
</dbReference>
<gene>
    <name evidence="2" type="ORF">JK363_26440</name>
</gene>
<evidence type="ECO:0008006" key="4">
    <source>
        <dbReference type="Google" id="ProtNLM"/>
    </source>
</evidence>
<dbReference type="EMBL" id="JAERRF010000017">
    <property type="protein sequence ID" value="MBL1100148.1"/>
    <property type="molecule type" value="Genomic_DNA"/>
</dbReference>
<comment type="caution">
    <text evidence="2">The sequence shown here is derived from an EMBL/GenBank/DDBJ whole genome shotgun (WGS) entry which is preliminary data.</text>
</comment>
<name>A0ABS1NJA8_9ACTN</name>
<organism evidence="2 3">
    <name type="scientific">Streptomyces coffeae</name>
    <dbReference type="NCBI Taxonomy" id="621382"/>
    <lineage>
        <taxon>Bacteria</taxon>
        <taxon>Bacillati</taxon>
        <taxon>Actinomycetota</taxon>
        <taxon>Actinomycetes</taxon>
        <taxon>Kitasatosporales</taxon>
        <taxon>Streptomycetaceae</taxon>
        <taxon>Streptomyces</taxon>
    </lineage>
</organism>
<protein>
    <recommendedName>
        <fullName evidence="4">Phage tail protein</fullName>
    </recommendedName>
</protein>
<evidence type="ECO:0000313" key="3">
    <source>
        <dbReference type="Proteomes" id="UP000634229"/>
    </source>
</evidence>
<evidence type="ECO:0000256" key="1">
    <source>
        <dbReference type="SAM" id="MobiDB-lite"/>
    </source>
</evidence>
<evidence type="ECO:0000313" key="2">
    <source>
        <dbReference type="EMBL" id="MBL1100148.1"/>
    </source>
</evidence>
<keyword evidence="3" id="KW-1185">Reference proteome</keyword>
<proteinExistence type="predicted"/>
<sequence>MSTPTPVTALARRWRLEVNMGTAEAADWQLCPAITSFEWSAEPNHEDSSTYDDDGWAGNTKTGQAWEVQATFNRKTSTDFTAYHPVHEKLRAVAMGWGADSEVPVRWMDRNGLPEAYQGSALVEWAPSGGETNDLDQVEVTLTGNGPLSQITNPLAA</sequence>
<dbReference type="Proteomes" id="UP000634229">
    <property type="component" value="Unassembled WGS sequence"/>
</dbReference>
<feature type="region of interest" description="Disordered" evidence="1">
    <location>
        <begin position="41"/>
        <end position="62"/>
    </location>
</feature>